<evidence type="ECO:0000259" key="1">
    <source>
        <dbReference type="Pfam" id="PF20700"/>
    </source>
</evidence>
<protein>
    <recommendedName>
        <fullName evidence="1">Mutator-like transposase domain-containing protein</fullName>
    </recommendedName>
</protein>
<reference evidence="2" key="1">
    <citation type="submission" date="2022-01" db="EMBL/GenBank/DDBJ databases">
        <authorList>
            <person name="King R."/>
        </authorList>
    </citation>
    <scope>NUCLEOTIDE SEQUENCE</scope>
</reference>
<dbReference type="OrthoDB" id="10069847at2759"/>
<keyword evidence="3" id="KW-1185">Reference proteome</keyword>
<accession>A0A9N9SN07</accession>
<sequence>MHAEVCEAWEKRAWQTMWEAAAEESEMAIGYGSVHKNGTPTITVVCDGSWANRSYRGGGNYNSLSGVAAIVGLKTVKKIIFGSEEQILLCARGVRIKVKQYLLILAIKIGTVRLLAWNQL</sequence>
<evidence type="ECO:0000313" key="3">
    <source>
        <dbReference type="Proteomes" id="UP001153737"/>
    </source>
</evidence>
<feature type="domain" description="Mutator-like transposase" evidence="1">
    <location>
        <begin position="2"/>
        <end position="85"/>
    </location>
</feature>
<dbReference type="Proteomes" id="UP001153737">
    <property type="component" value="Chromosome 9"/>
</dbReference>
<dbReference type="InterPro" id="IPR049012">
    <property type="entry name" value="Mutator_transp_dom"/>
</dbReference>
<dbReference type="EMBL" id="OU896715">
    <property type="protein sequence ID" value="CAG9825774.1"/>
    <property type="molecule type" value="Genomic_DNA"/>
</dbReference>
<dbReference type="AlphaFoldDB" id="A0A9N9SN07"/>
<organism evidence="2 3">
    <name type="scientific">Phaedon cochleariae</name>
    <name type="common">Mustard beetle</name>
    <dbReference type="NCBI Taxonomy" id="80249"/>
    <lineage>
        <taxon>Eukaryota</taxon>
        <taxon>Metazoa</taxon>
        <taxon>Ecdysozoa</taxon>
        <taxon>Arthropoda</taxon>
        <taxon>Hexapoda</taxon>
        <taxon>Insecta</taxon>
        <taxon>Pterygota</taxon>
        <taxon>Neoptera</taxon>
        <taxon>Endopterygota</taxon>
        <taxon>Coleoptera</taxon>
        <taxon>Polyphaga</taxon>
        <taxon>Cucujiformia</taxon>
        <taxon>Chrysomeloidea</taxon>
        <taxon>Chrysomelidae</taxon>
        <taxon>Chrysomelinae</taxon>
        <taxon>Chrysomelini</taxon>
        <taxon>Phaedon</taxon>
    </lineage>
</organism>
<proteinExistence type="predicted"/>
<dbReference type="Pfam" id="PF20700">
    <property type="entry name" value="Mutator"/>
    <property type="match status" value="1"/>
</dbReference>
<name>A0A9N9SN07_PHACE</name>
<evidence type="ECO:0000313" key="2">
    <source>
        <dbReference type="EMBL" id="CAG9825774.1"/>
    </source>
</evidence>
<gene>
    <name evidence="2" type="ORF">PHAECO_LOCUS12522</name>
</gene>
<reference evidence="2" key="2">
    <citation type="submission" date="2022-10" db="EMBL/GenBank/DDBJ databases">
        <authorList>
            <consortium name="ENA_rothamsted_submissions"/>
            <consortium name="culmorum"/>
            <person name="King R."/>
        </authorList>
    </citation>
    <scope>NUCLEOTIDE SEQUENCE</scope>
</reference>